<evidence type="ECO:0000313" key="3">
    <source>
        <dbReference type="Proteomes" id="UP000653797"/>
    </source>
</evidence>
<keyword evidence="3" id="KW-1185">Reference proteome</keyword>
<gene>
    <name evidence="2" type="ORF">IC230_30445</name>
</gene>
<feature type="domain" description="Peptidase S12 Pab87-related C-terminal" evidence="1">
    <location>
        <begin position="280"/>
        <end position="362"/>
    </location>
</feature>
<dbReference type="InterPro" id="IPR021860">
    <property type="entry name" value="Peptidase_S12_Pab87-rel_C"/>
</dbReference>
<name>A0A927B7N2_9BACT</name>
<accession>A0A927B7N2</accession>
<dbReference type="AlphaFoldDB" id="A0A927B7N2"/>
<protein>
    <submittedName>
        <fullName evidence="2">DUF3471 domain-containing protein</fullName>
    </submittedName>
</protein>
<sequence>MKINATFRSLYPLYLTFFIATVGFGQPPQKVFSVAHFHKLKPGHTLSEARAIESEWKKIHQAQAKDGYNLGWYLLGLNMSTNPNQDYSYITISNFTDPAYMDNPTPEKHLIEVMGTDYRSKLIDLLKRTNEVKEVAKVEIWEHVDGALANPNASPAKAPVWLASNIKVKNGQYDNYMAHVKQAQPFNRERVVTGGAAGWAFASLVLPWATEKAYDFTSVYQFPSLKALLESDEAQGEAAFKKTMPGVDYKHFFKEMSELRETARQEIYYLVDYAVKEQAPAVRLDAKVLDSYVGIYEGPFGGNPKATFTVSREGNQLFEELTGGRKLEIIPESQTKFSFKDMNAQLEFIRDTSGKVTKRTLVYDGQTSEAKKIK</sequence>
<dbReference type="Pfam" id="PF11954">
    <property type="entry name" value="DUF3471"/>
    <property type="match status" value="1"/>
</dbReference>
<evidence type="ECO:0000313" key="2">
    <source>
        <dbReference type="EMBL" id="MBD2757234.1"/>
    </source>
</evidence>
<dbReference type="Proteomes" id="UP000653797">
    <property type="component" value="Unassembled WGS sequence"/>
</dbReference>
<dbReference type="EMBL" id="JACXAA010000019">
    <property type="protein sequence ID" value="MBD2757234.1"/>
    <property type="molecule type" value="Genomic_DNA"/>
</dbReference>
<organism evidence="2 3">
    <name type="scientific">Spirosoma validum</name>
    <dbReference type="NCBI Taxonomy" id="2771355"/>
    <lineage>
        <taxon>Bacteria</taxon>
        <taxon>Pseudomonadati</taxon>
        <taxon>Bacteroidota</taxon>
        <taxon>Cytophagia</taxon>
        <taxon>Cytophagales</taxon>
        <taxon>Cytophagaceae</taxon>
        <taxon>Spirosoma</taxon>
    </lineage>
</organism>
<dbReference type="RefSeq" id="WP_191042857.1">
    <property type="nucleotide sequence ID" value="NZ_JACXAA010000019.1"/>
</dbReference>
<reference evidence="2" key="1">
    <citation type="submission" date="2020-09" db="EMBL/GenBank/DDBJ databases">
        <authorList>
            <person name="Kim M.K."/>
        </authorList>
    </citation>
    <scope>NUCLEOTIDE SEQUENCE</scope>
    <source>
        <strain evidence="2">BT704</strain>
    </source>
</reference>
<evidence type="ECO:0000259" key="1">
    <source>
        <dbReference type="Pfam" id="PF11954"/>
    </source>
</evidence>
<proteinExistence type="predicted"/>
<comment type="caution">
    <text evidence="2">The sequence shown here is derived from an EMBL/GenBank/DDBJ whole genome shotgun (WGS) entry which is preliminary data.</text>
</comment>